<dbReference type="InterPro" id="IPR029028">
    <property type="entry name" value="Alpha/beta_knot_MTases"/>
</dbReference>
<organism evidence="1">
    <name type="scientific">marine metagenome</name>
    <dbReference type="NCBI Taxonomy" id="408172"/>
    <lineage>
        <taxon>unclassified sequences</taxon>
        <taxon>metagenomes</taxon>
        <taxon>ecological metagenomes</taxon>
    </lineage>
</organism>
<protein>
    <submittedName>
        <fullName evidence="1">Uncharacterized protein</fullName>
    </submittedName>
</protein>
<sequence>MASDALSRVVVVLDHPKDVVNIAGVVRVMMNFGLSRLRLVQPDEFDSYRIGGIAHRS</sequence>
<gene>
    <name evidence="1" type="ORF">METZ01_LOCUS372670</name>
</gene>
<dbReference type="SUPFAM" id="SSF75217">
    <property type="entry name" value="alpha/beta knot"/>
    <property type="match status" value="1"/>
</dbReference>
<accession>A0A382TCN7</accession>
<reference evidence="1" key="1">
    <citation type="submission" date="2018-05" db="EMBL/GenBank/DDBJ databases">
        <authorList>
            <person name="Lanie J.A."/>
            <person name="Ng W.-L."/>
            <person name="Kazmierczak K.M."/>
            <person name="Andrzejewski T.M."/>
            <person name="Davidsen T.M."/>
            <person name="Wayne K.J."/>
            <person name="Tettelin H."/>
            <person name="Glass J.I."/>
            <person name="Rusch D."/>
            <person name="Podicherti R."/>
            <person name="Tsui H.-C.T."/>
            <person name="Winkler M.E."/>
        </authorList>
    </citation>
    <scope>NUCLEOTIDE SEQUENCE</scope>
</reference>
<proteinExistence type="predicted"/>
<dbReference type="InterPro" id="IPR029026">
    <property type="entry name" value="tRNA_m1G_MTases_N"/>
</dbReference>
<name>A0A382TCN7_9ZZZZ</name>
<evidence type="ECO:0000313" key="1">
    <source>
        <dbReference type="EMBL" id="SVD19816.1"/>
    </source>
</evidence>
<dbReference type="AlphaFoldDB" id="A0A382TCN7"/>
<dbReference type="Gene3D" id="3.40.1280.10">
    <property type="match status" value="1"/>
</dbReference>
<feature type="non-terminal residue" evidence="1">
    <location>
        <position position="57"/>
    </location>
</feature>
<dbReference type="EMBL" id="UINC01135580">
    <property type="protein sequence ID" value="SVD19816.1"/>
    <property type="molecule type" value="Genomic_DNA"/>
</dbReference>